<accession>A0ABD3IM94</accession>
<sequence>MDVRSPPRSCCKMVLCALMALAMLTCLGAEVARARPLAIRDRVPGGGRRDSKCELAERILPLLMKLPKGSLVPPSGPSPGIN</sequence>
<feature type="signal peptide" evidence="1">
    <location>
        <begin position="1"/>
        <end position="34"/>
    </location>
</feature>
<dbReference type="Proteomes" id="UP001634007">
    <property type="component" value="Unassembled WGS sequence"/>
</dbReference>
<organism evidence="2 3">
    <name type="scientific">Eucalyptus globulus</name>
    <name type="common">Tasmanian blue gum</name>
    <dbReference type="NCBI Taxonomy" id="34317"/>
    <lineage>
        <taxon>Eukaryota</taxon>
        <taxon>Viridiplantae</taxon>
        <taxon>Streptophyta</taxon>
        <taxon>Embryophyta</taxon>
        <taxon>Tracheophyta</taxon>
        <taxon>Spermatophyta</taxon>
        <taxon>Magnoliopsida</taxon>
        <taxon>eudicotyledons</taxon>
        <taxon>Gunneridae</taxon>
        <taxon>Pentapetalae</taxon>
        <taxon>rosids</taxon>
        <taxon>malvids</taxon>
        <taxon>Myrtales</taxon>
        <taxon>Myrtaceae</taxon>
        <taxon>Myrtoideae</taxon>
        <taxon>Eucalypteae</taxon>
        <taxon>Eucalyptus</taxon>
    </lineage>
</organism>
<keyword evidence="1" id="KW-0732">Signal</keyword>
<name>A0ABD3IM94_EUCGL</name>
<reference evidence="2 3" key="1">
    <citation type="submission" date="2024-11" db="EMBL/GenBank/DDBJ databases">
        <title>Chromosome-level genome assembly of Eucalyptus globulus Labill. provides insights into its genome evolution.</title>
        <authorList>
            <person name="Li X."/>
        </authorList>
    </citation>
    <scope>NUCLEOTIDE SEQUENCE [LARGE SCALE GENOMIC DNA]</scope>
    <source>
        <strain evidence="2">CL2024</strain>
        <tissue evidence="2">Fresh tender leaves</tissue>
    </source>
</reference>
<protein>
    <submittedName>
        <fullName evidence="2">Uncharacterized protein</fullName>
    </submittedName>
</protein>
<feature type="chain" id="PRO_5044891303" evidence="1">
    <location>
        <begin position="35"/>
        <end position="82"/>
    </location>
</feature>
<evidence type="ECO:0000256" key="1">
    <source>
        <dbReference type="SAM" id="SignalP"/>
    </source>
</evidence>
<gene>
    <name evidence="2" type="ORF">ACJRO7_006787</name>
</gene>
<keyword evidence="3" id="KW-1185">Reference proteome</keyword>
<dbReference type="AlphaFoldDB" id="A0ABD3IM94"/>
<comment type="caution">
    <text evidence="2">The sequence shown here is derived from an EMBL/GenBank/DDBJ whole genome shotgun (WGS) entry which is preliminary data.</text>
</comment>
<evidence type="ECO:0000313" key="2">
    <source>
        <dbReference type="EMBL" id="KAL3714936.1"/>
    </source>
</evidence>
<dbReference type="EMBL" id="JBJKBG010000011">
    <property type="protein sequence ID" value="KAL3714936.1"/>
    <property type="molecule type" value="Genomic_DNA"/>
</dbReference>
<evidence type="ECO:0000313" key="3">
    <source>
        <dbReference type="Proteomes" id="UP001634007"/>
    </source>
</evidence>
<proteinExistence type="predicted"/>